<accession>A0A7R9GGY0</accession>
<reference evidence="9" key="1">
    <citation type="submission" date="2020-11" db="EMBL/GenBank/DDBJ databases">
        <authorList>
            <person name="Tran Van P."/>
        </authorList>
    </citation>
    <scope>NUCLEOTIDE SEQUENCE</scope>
</reference>
<feature type="domain" description="Chitin-binding type-2" evidence="8">
    <location>
        <begin position="319"/>
        <end position="377"/>
    </location>
</feature>
<keyword evidence="2" id="KW-0732">Signal</keyword>
<feature type="domain" description="Chitin-binding type-2" evidence="8">
    <location>
        <begin position="249"/>
        <end position="309"/>
    </location>
</feature>
<dbReference type="GO" id="GO:0008061">
    <property type="term" value="F:chitin binding"/>
    <property type="evidence" value="ECO:0007669"/>
    <property type="project" value="UniProtKB-KW"/>
</dbReference>
<dbReference type="SUPFAM" id="SSF57625">
    <property type="entry name" value="Invertebrate chitin-binding proteins"/>
    <property type="match status" value="3"/>
</dbReference>
<feature type="domain" description="Chitin-binding type-2" evidence="8">
    <location>
        <begin position="382"/>
        <end position="444"/>
    </location>
</feature>
<keyword evidence="3" id="KW-0677">Repeat</keyword>
<protein>
    <recommendedName>
        <fullName evidence="8">Chitin-binding type-2 domain-containing protein</fullName>
    </recommendedName>
</protein>
<dbReference type="SMART" id="SM00494">
    <property type="entry name" value="ChtBD2"/>
    <property type="match status" value="3"/>
</dbReference>
<gene>
    <name evidence="9" type="ORF">NMOB1V02_LOCUS7850</name>
</gene>
<dbReference type="InterPro" id="IPR036508">
    <property type="entry name" value="Chitin-bd_dom_sf"/>
</dbReference>
<keyword evidence="7" id="KW-0472">Membrane</keyword>
<keyword evidence="4" id="KW-1015">Disulfide bond</keyword>
<dbReference type="Proteomes" id="UP000678499">
    <property type="component" value="Unassembled WGS sequence"/>
</dbReference>
<dbReference type="PROSITE" id="PS50940">
    <property type="entry name" value="CHIT_BIND_II"/>
    <property type="match status" value="3"/>
</dbReference>
<feature type="transmembrane region" description="Helical" evidence="7">
    <location>
        <begin position="95"/>
        <end position="115"/>
    </location>
</feature>
<organism evidence="9">
    <name type="scientific">Notodromas monacha</name>
    <dbReference type="NCBI Taxonomy" id="399045"/>
    <lineage>
        <taxon>Eukaryota</taxon>
        <taxon>Metazoa</taxon>
        <taxon>Ecdysozoa</taxon>
        <taxon>Arthropoda</taxon>
        <taxon>Crustacea</taxon>
        <taxon>Oligostraca</taxon>
        <taxon>Ostracoda</taxon>
        <taxon>Podocopa</taxon>
        <taxon>Podocopida</taxon>
        <taxon>Cypridocopina</taxon>
        <taxon>Cypridoidea</taxon>
        <taxon>Cyprididae</taxon>
        <taxon>Notodromas</taxon>
    </lineage>
</organism>
<evidence type="ECO:0000256" key="7">
    <source>
        <dbReference type="SAM" id="Phobius"/>
    </source>
</evidence>
<evidence type="ECO:0000256" key="1">
    <source>
        <dbReference type="ARBA" id="ARBA00022669"/>
    </source>
</evidence>
<dbReference type="PANTHER" id="PTHR23301">
    <property type="entry name" value="CHITIN BINDING PERITROPHIN-A"/>
    <property type="match status" value="1"/>
</dbReference>
<evidence type="ECO:0000256" key="6">
    <source>
        <dbReference type="SAM" id="MobiDB-lite"/>
    </source>
</evidence>
<dbReference type="InterPro" id="IPR002557">
    <property type="entry name" value="Chitin-bd_dom"/>
</dbReference>
<dbReference type="GO" id="GO:0005576">
    <property type="term" value="C:extracellular region"/>
    <property type="evidence" value="ECO:0007669"/>
    <property type="project" value="InterPro"/>
</dbReference>
<evidence type="ECO:0000256" key="5">
    <source>
        <dbReference type="ARBA" id="ARBA00023180"/>
    </source>
</evidence>
<dbReference type="OrthoDB" id="6358068at2759"/>
<keyword evidence="10" id="KW-1185">Reference proteome</keyword>
<keyword evidence="1" id="KW-0147">Chitin-binding</keyword>
<evidence type="ECO:0000313" key="9">
    <source>
        <dbReference type="EMBL" id="CAD7280187.1"/>
    </source>
</evidence>
<name>A0A7R9GGY0_9CRUS</name>
<dbReference type="Pfam" id="PF01607">
    <property type="entry name" value="CBM_14"/>
    <property type="match status" value="3"/>
</dbReference>
<keyword evidence="7" id="KW-1133">Transmembrane helix</keyword>
<dbReference type="EMBL" id="OA884039">
    <property type="protein sequence ID" value="CAD7280187.1"/>
    <property type="molecule type" value="Genomic_DNA"/>
</dbReference>
<sequence length="458" mass="49837">MISDKKTCSWESPFFGDPDQCVDVDVRRRMSEEFVRVQTPPESQSTSTPSRHHPHHFASHRSSFASKLKDARAAATEARFKHLNRIKKFCAERTILIVITVASFGAAAFLVVMGLNARAELPSDAGMSHTSGIGVAAGTGALAAGHRGSSNAGGAAKAAAGVSGLGGDGMPTAAVAAHQFPQQSVDLRFPGALDGMAPPGAALVTRDLPKDSLIVDQSVIIPAVDASGQQTRLHASASSDKQATELLELKECPEAYGLQLYPHPKYCDQFYKCANGTLTLEFCENGLLFDGLGSVYNYCNYHWAVDCNKRVNDIAELKSPGCPYRFGIFPIDTKNCTTSYYKCAFGIPEEQACQVGLAYDNRIHQCNWPDLTPHCDPETIVGFSCPEKLPPGSLAVKFMPFPRFDAGRCDSLIVCVNGYPRLIRCTEEKVFNKLTLSCDYPENVPEWYYNNTVYPIAE</sequence>
<dbReference type="Gene3D" id="2.170.140.10">
    <property type="entry name" value="Chitin binding domain"/>
    <property type="match status" value="3"/>
</dbReference>
<evidence type="ECO:0000256" key="2">
    <source>
        <dbReference type="ARBA" id="ARBA00022729"/>
    </source>
</evidence>
<dbReference type="EMBL" id="CAJPEX010002002">
    <property type="protein sequence ID" value="CAG0920339.1"/>
    <property type="molecule type" value="Genomic_DNA"/>
</dbReference>
<feature type="region of interest" description="Disordered" evidence="6">
    <location>
        <begin position="35"/>
        <end position="62"/>
    </location>
</feature>
<evidence type="ECO:0000256" key="3">
    <source>
        <dbReference type="ARBA" id="ARBA00022737"/>
    </source>
</evidence>
<dbReference type="AlphaFoldDB" id="A0A7R9GGY0"/>
<keyword evidence="5" id="KW-0325">Glycoprotein</keyword>
<dbReference type="PANTHER" id="PTHR23301:SF107">
    <property type="entry name" value="LD20793P"/>
    <property type="match status" value="1"/>
</dbReference>
<evidence type="ECO:0000259" key="8">
    <source>
        <dbReference type="PROSITE" id="PS50940"/>
    </source>
</evidence>
<keyword evidence="7" id="KW-0812">Transmembrane</keyword>
<dbReference type="InterPro" id="IPR051940">
    <property type="entry name" value="Chitin_bind-dev_reg"/>
</dbReference>
<proteinExistence type="predicted"/>
<feature type="compositionally biased region" description="Basic residues" evidence="6">
    <location>
        <begin position="50"/>
        <end position="59"/>
    </location>
</feature>
<evidence type="ECO:0000313" key="10">
    <source>
        <dbReference type="Proteomes" id="UP000678499"/>
    </source>
</evidence>
<feature type="compositionally biased region" description="Low complexity" evidence="6">
    <location>
        <begin position="38"/>
        <end position="49"/>
    </location>
</feature>
<evidence type="ECO:0000256" key="4">
    <source>
        <dbReference type="ARBA" id="ARBA00023157"/>
    </source>
</evidence>